<organism evidence="2 3">
    <name type="scientific">Acetobacter malorum DSM 14337</name>
    <dbReference type="NCBI Taxonomy" id="1307910"/>
    <lineage>
        <taxon>Bacteria</taxon>
        <taxon>Pseudomonadati</taxon>
        <taxon>Pseudomonadota</taxon>
        <taxon>Alphaproteobacteria</taxon>
        <taxon>Acetobacterales</taxon>
        <taxon>Acetobacteraceae</taxon>
        <taxon>Acetobacter</taxon>
    </lineage>
</organism>
<name>A0ABQ0Q087_9PROT</name>
<evidence type="ECO:0000313" key="3">
    <source>
        <dbReference type="Proteomes" id="UP001065047"/>
    </source>
</evidence>
<sequence>MTARVNTKRNRHSGGHKRANKQGGIGVFRFLIILSVLVFVSLKMAERLSSPDSLIRSGVTNHMEDALSMAEKWFRTKMGLPDATDTIQRQNEDLSQMTPIKPSYVLRPPDAIEFNAE</sequence>
<feature type="transmembrane region" description="Helical" evidence="1">
    <location>
        <begin position="27"/>
        <end position="45"/>
    </location>
</feature>
<keyword evidence="1" id="KW-1133">Transmembrane helix</keyword>
<protein>
    <submittedName>
        <fullName evidence="2">Uncharacterized protein</fullName>
    </submittedName>
</protein>
<keyword evidence="3" id="KW-1185">Reference proteome</keyword>
<accession>A0ABQ0Q087</accession>
<evidence type="ECO:0000313" key="2">
    <source>
        <dbReference type="EMBL" id="GBQ85963.1"/>
    </source>
</evidence>
<proteinExistence type="predicted"/>
<evidence type="ECO:0000256" key="1">
    <source>
        <dbReference type="SAM" id="Phobius"/>
    </source>
</evidence>
<comment type="caution">
    <text evidence="2">The sequence shown here is derived from an EMBL/GenBank/DDBJ whole genome shotgun (WGS) entry which is preliminary data.</text>
</comment>
<dbReference type="Proteomes" id="UP001065047">
    <property type="component" value="Unassembled WGS sequence"/>
</dbReference>
<keyword evidence="1" id="KW-0472">Membrane</keyword>
<dbReference type="EMBL" id="BAPF01000056">
    <property type="protein sequence ID" value="GBQ85963.1"/>
    <property type="molecule type" value="Genomic_DNA"/>
</dbReference>
<keyword evidence="1" id="KW-0812">Transmembrane</keyword>
<gene>
    <name evidence="2" type="ORF">AA14337_3207</name>
</gene>
<reference evidence="2" key="1">
    <citation type="submission" date="2013-04" db="EMBL/GenBank/DDBJ databases">
        <title>The genome sequencing project of 58 acetic acid bacteria.</title>
        <authorList>
            <person name="Okamoto-Kainuma A."/>
            <person name="Ishikawa M."/>
            <person name="Umino S."/>
            <person name="Koizumi Y."/>
            <person name="Shiwa Y."/>
            <person name="Yoshikawa H."/>
            <person name="Matsutani M."/>
            <person name="Matsushita K."/>
        </authorList>
    </citation>
    <scope>NUCLEOTIDE SEQUENCE</scope>
    <source>
        <strain evidence="2">DSM 14337</strain>
    </source>
</reference>